<name>A0A3C1KGC9_9MICO</name>
<sequence>RVLLRASGTEPLVRVMVEAADAATAERIAATLADVVRERLAN</sequence>
<dbReference type="InterPro" id="IPR005843">
    <property type="entry name" value="A-D-PHexomutase_C"/>
</dbReference>
<accession>A0A3C1KGC9</accession>
<comment type="caution">
    <text evidence="2">The sequence shown here is derived from an EMBL/GenBank/DDBJ whole genome shotgun (WGS) entry which is preliminary data.</text>
</comment>
<feature type="non-terminal residue" evidence="2">
    <location>
        <position position="1"/>
    </location>
</feature>
<evidence type="ECO:0000259" key="1">
    <source>
        <dbReference type="Pfam" id="PF00408"/>
    </source>
</evidence>
<evidence type="ECO:0000313" key="3">
    <source>
        <dbReference type="Proteomes" id="UP000257479"/>
    </source>
</evidence>
<proteinExistence type="predicted"/>
<dbReference type="Pfam" id="PF00408">
    <property type="entry name" value="PGM_PMM_IV"/>
    <property type="match status" value="1"/>
</dbReference>
<dbReference type="Gene3D" id="3.30.310.50">
    <property type="entry name" value="Alpha-D-phosphohexomutase, C-terminal domain"/>
    <property type="match status" value="1"/>
</dbReference>
<gene>
    <name evidence="2" type="ORF">DCP95_13240</name>
</gene>
<reference evidence="2 3" key="1">
    <citation type="journal article" date="2018" name="Nat. Biotechnol.">
        <title>A standardized bacterial taxonomy based on genome phylogeny substantially revises the tree of life.</title>
        <authorList>
            <person name="Parks D.H."/>
            <person name="Chuvochina M."/>
            <person name="Waite D.W."/>
            <person name="Rinke C."/>
            <person name="Skarshewski A."/>
            <person name="Chaumeil P.A."/>
            <person name="Hugenholtz P."/>
        </authorList>
    </citation>
    <scope>NUCLEOTIDE SEQUENCE [LARGE SCALE GENOMIC DNA]</scope>
    <source>
        <strain evidence="2">UBA9152</strain>
    </source>
</reference>
<evidence type="ECO:0000313" key="2">
    <source>
        <dbReference type="EMBL" id="HAN25508.1"/>
    </source>
</evidence>
<protein>
    <recommendedName>
        <fullName evidence="1">Alpha-D-phosphohexomutase C-terminal domain-containing protein</fullName>
    </recommendedName>
</protein>
<dbReference type="AlphaFoldDB" id="A0A3C1KGC9"/>
<dbReference type="InterPro" id="IPR036900">
    <property type="entry name" value="A-D-PHexomutase_C_sf"/>
</dbReference>
<dbReference type="SUPFAM" id="SSF55957">
    <property type="entry name" value="Phosphoglucomutase, C-terminal domain"/>
    <property type="match status" value="1"/>
</dbReference>
<organism evidence="2 3">
    <name type="scientific">Microbacterium ginsengisoli</name>
    <dbReference type="NCBI Taxonomy" id="400772"/>
    <lineage>
        <taxon>Bacteria</taxon>
        <taxon>Bacillati</taxon>
        <taxon>Actinomycetota</taxon>
        <taxon>Actinomycetes</taxon>
        <taxon>Micrococcales</taxon>
        <taxon>Microbacteriaceae</taxon>
        <taxon>Microbacterium</taxon>
    </lineage>
</organism>
<dbReference type="EMBL" id="DMNG01000229">
    <property type="protein sequence ID" value="HAN25508.1"/>
    <property type="molecule type" value="Genomic_DNA"/>
</dbReference>
<dbReference type="Proteomes" id="UP000257479">
    <property type="component" value="Unassembled WGS sequence"/>
</dbReference>
<dbReference type="GO" id="GO:0016868">
    <property type="term" value="F:intramolecular phosphotransferase activity"/>
    <property type="evidence" value="ECO:0007669"/>
    <property type="project" value="InterPro"/>
</dbReference>
<feature type="domain" description="Alpha-D-phosphohexomutase C-terminal" evidence="1">
    <location>
        <begin position="1"/>
        <end position="34"/>
    </location>
</feature>